<reference evidence="2" key="1">
    <citation type="submission" date="2018-09" db="EMBL/GenBank/DDBJ databases">
        <title>whole genome sequence of T. equiperdum IVM-t1 strain.</title>
        <authorList>
            <person name="Suganuma K."/>
        </authorList>
    </citation>
    <scope>NUCLEOTIDE SEQUENCE [LARGE SCALE GENOMIC DNA]</scope>
    <source>
        <strain evidence="2">IVM-t1</strain>
    </source>
</reference>
<evidence type="ECO:0000313" key="2">
    <source>
        <dbReference type="EMBL" id="RHW70552.1"/>
    </source>
</evidence>
<organism evidence="2">
    <name type="scientific">Trypanosoma brucei equiperdum</name>
    <dbReference type="NCBI Taxonomy" id="630700"/>
    <lineage>
        <taxon>Eukaryota</taxon>
        <taxon>Discoba</taxon>
        <taxon>Euglenozoa</taxon>
        <taxon>Kinetoplastea</taxon>
        <taxon>Metakinetoplastina</taxon>
        <taxon>Trypanosomatida</taxon>
        <taxon>Trypanosomatidae</taxon>
        <taxon>Trypanosoma</taxon>
    </lineage>
</organism>
<feature type="transmembrane region" description="Helical" evidence="1">
    <location>
        <begin position="30"/>
        <end position="52"/>
    </location>
</feature>
<keyword evidence="1" id="KW-0812">Transmembrane</keyword>
<dbReference type="AlphaFoldDB" id="A0A3L6L1R0"/>
<keyword evidence="1" id="KW-0472">Membrane</keyword>
<evidence type="ECO:0000256" key="1">
    <source>
        <dbReference type="SAM" id="Phobius"/>
    </source>
</evidence>
<keyword evidence="1" id="KW-1133">Transmembrane helix</keyword>
<protein>
    <submittedName>
        <fullName evidence="2">Uncharacterized protein</fullName>
    </submittedName>
</protein>
<proteinExistence type="predicted"/>
<sequence length="121" mass="13062">MLVALLDCKTCPCAFSLILPLTVYPFRPCATPPFLCFVFVAFIVANACGLCVSQSVVEQAGWAYYHCTSSILKATCNRHECEGSAAAYALALYRPSVHGEREGLPIDICCSLSSSLFLGRT</sequence>
<accession>A0A3L6L1R0</accession>
<gene>
    <name evidence="2" type="ORF">DPX39_090012200</name>
</gene>
<comment type="caution">
    <text evidence="2">The sequence shown here is derived from an EMBL/GenBank/DDBJ whole genome shotgun (WGS) entry which is preliminary data.</text>
</comment>
<dbReference type="Proteomes" id="UP000266743">
    <property type="component" value="Chromosome 9"/>
</dbReference>
<name>A0A3L6L1R0_9TRYP</name>
<dbReference type="EMBL" id="QSBY01000009">
    <property type="protein sequence ID" value="RHW70552.1"/>
    <property type="molecule type" value="Genomic_DNA"/>
</dbReference>